<sequence length="454" mass="50948">MFDSASIGNFETDLEESTGFVVRTQELSIVLSFEFAFKMLVFPYSYEKGNIMVSAIDADAYFEGFFFEQDHCQNFSFSEIKITFGSFVLSSQDTSELFNDLLETVSPLLQTAIEQEVDDKMADVINEIIQPMMMSSKCSQVDPTHGIVRDQRVTSDPIIYDGYYEEPISEVFYDGTADGFYQIDPDTYTELPTIVNEKDFQIIVKPDFLTSAFYSYNRLESSFFYYEYEATDLDSFPYSFTLGTLRQFFSSLPEFLSDYPDSTPLQVVMKLGDVPDVSMMPAAIGVNTNGFNLTFQVQDIDASTPSWIDVVSAVPFDLILAAIPTPNVNSDGEVHGCPFVFNMYSASLDKDSEIYSSVINVTSFEYFICVLLDSSLTVSLTSWIVDCDLDVPASHSGMYVMKNPEIWYGDDFFGIFVDLVYGGITQFGSKNRTESGMVSYFDPFGASNDVSCLG</sequence>
<gene>
    <name evidence="1" type="ORF">ADUPG1_010910</name>
</gene>
<evidence type="ECO:0000313" key="2">
    <source>
        <dbReference type="Proteomes" id="UP001057375"/>
    </source>
</evidence>
<dbReference type="Gene3D" id="3.15.10.10">
    <property type="entry name" value="Bactericidal permeability-increasing protein, domain 1"/>
    <property type="match status" value="1"/>
</dbReference>
<dbReference type="Proteomes" id="UP001057375">
    <property type="component" value="Unassembled WGS sequence"/>
</dbReference>
<protein>
    <submittedName>
        <fullName evidence="1">Uncharacterized protein</fullName>
    </submittedName>
</protein>
<dbReference type="EMBL" id="BQXS01011754">
    <property type="protein sequence ID" value="GKT16390.1"/>
    <property type="molecule type" value="Genomic_DNA"/>
</dbReference>
<dbReference type="Gene3D" id="3.15.20.10">
    <property type="entry name" value="Bactericidal permeability-increasing protein, domain 2"/>
    <property type="match status" value="1"/>
</dbReference>
<organism evidence="1 2">
    <name type="scientific">Aduncisulcus paluster</name>
    <dbReference type="NCBI Taxonomy" id="2918883"/>
    <lineage>
        <taxon>Eukaryota</taxon>
        <taxon>Metamonada</taxon>
        <taxon>Carpediemonas-like organisms</taxon>
        <taxon>Aduncisulcus</taxon>
    </lineage>
</organism>
<comment type="caution">
    <text evidence="1">The sequence shown here is derived from an EMBL/GenBank/DDBJ whole genome shotgun (WGS) entry which is preliminary data.</text>
</comment>
<proteinExistence type="predicted"/>
<evidence type="ECO:0000313" key="1">
    <source>
        <dbReference type="EMBL" id="GKT16390.1"/>
    </source>
</evidence>
<accession>A0ABQ5JVG7</accession>
<reference evidence="1" key="1">
    <citation type="submission" date="2022-03" db="EMBL/GenBank/DDBJ databases">
        <title>Draft genome sequence of Aduncisulcus paluster, a free-living microaerophilic Fornicata.</title>
        <authorList>
            <person name="Yuyama I."/>
            <person name="Kume K."/>
            <person name="Tamura T."/>
            <person name="Inagaki Y."/>
            <person name="Hashimoto T."/>
        </authorList>
    </citation>
    <scope>NUCLEOTIDE SEQUENCE</scope>
    <source>
        <strain evidence="1">NY0171</strain>
    </source>
</reference>
<keyword evidence="2" id="KW-1185">Reference proteome</keyword>
<name>A0ABQ5JVG7_9EUKA</name>